<sequence>MGKLRTWGIKVGHWSIICLPLWLGSAAQTHPQGSSTIAQKLAFQHQVTIEVKGNYRYITSNGIPDHPPGTFPNQGNPNRISPQTHQYRVPVHPQQAATITPMKRQPFGVALNGVPFDPGTAEFWNNDRQSGWRYNALSGAINLGLDDHHAHVQPTGAYHYHGLPTGLIASLFSAKPMILVGYAADGFPIYALKGYTDAQDPNSDLKKMKPSYRLKSGRRPDGPLGQYDGTFEQDYQFVQGAGDLDQCNGRVGVTPEHPQGIYHYYITETYPFIPRCFRGTPDSSFARNHLPPSRRPHHQPPSPPKQHPPGHHPPRHRPPRHRRPPHPGHRPPWHHLSN</sequence>
<evidence type="ECO:0000313" key="4">
    <source>
        <dbReference type="Proteomes" id="UP000000268"/>
    </source>
</evidence>
<dbReference type="HOGENOM" id="CLU_058809_1_0_3"/>
<name>B0C1T1_ACAM1</name>
<dbReference type="KEGG" id="amr:AM1_1057"/>
<dbReference type="InterPro" id="IPR025924">
    <property type="entry name" value="YHYH_dom"/>
</dbReference>
<evidence type="ECO:0000313" key="3">
    <source>
        <dbReference type="EMBL" id="ABW26097.1"/>
    </source>
</evidence>
<protein>
    <recommendedName>
        <fullName evidence="2">YHYH domain-containing protein</fullName>
    </recommendedName>
</protein>
<gene>
    <name evidence="3" type="ordered locus">AM1_1057</name>
</gene>
<dbReference type="eggNOG" id="ENOG502Z888">
    <property type="taxonomic scope" value="Bacteria"/>
</dbReference>
<proteinExistence type="predicted"/>
<feature type="region of interest" description="Disordered" evidence="1">
    <location>
        <begin position="62"/>
        <end position="84"/>
    </location>
</feature>
<feature type="compositionally biased region" description="Basic residues" evidence="1">
    <location>
        <begin position="308"/>
        <end position="338"/>
    </location>
</feature>
<feature type="compositionally biased region" description="Basic residues" evidence="1">
    <location>
        <begin position="208"/>
        <end position="217"/>
    </location>
</feature>
<feature type="compositionally biased region" description="Polar residues" evidence="1">
    <location>
        <begin position="71"/>
        <end position="84"/>
    </location>
</feature>
<dbReference type="AlphaFoldDB" id="B0C1T1"/>
<organism evidence="3 4">
    <name type="scientific">Acaryochloris marina (strain MBIC 11017)</name>
    <dbReference type="NCBI Taxonomy" id="329726"/>
    <lineage>
        <taxon>Bacteria</taxon>
        <taxon>Bacillati</taxon>
        <taxon>Cyanobacteriota</taxon>
        <taxon>Cyanophyceae</taxon>
        <taxon>Acaryochloridales</taxon>
        <taxon>Acaryochloridaceae</taxon>
        <taxon>Acaryochloris</taxon>
    </lineage>
</organism>
<reference evidence="3 4" key="1">
    <citation type="journal article" date="2008" name="Proc. Natl. Acad. Sci. U.S.A.">
        <title>Niche adaptation and genome expansion in the chlorophyll d-producing cyanobacterium Acaryochloris marina.</title>
        <authorList>
            <person name="Swingley W.D."/>
            <person name="Chen M."/>
            <person name="Cheung P.C."/>
            <person name="Conrad A.L."/>
            <person name="Dejesa L.C."/>
            <person name="Hao J."/>
            <person name="Honchak B.M."/>
            <person name="Karbach L.E."/>
            <person name="Kurdoglu A."/>
            <person name="Lahiri S."/>
            <person name="Mastrian S.D."/>
            <person name="Miyashita H."/>
            <person name="Page L."/>
            <person name="Ramakrishna P."/>
            <person name="Satoh S."/>
            <person name="Sattley W.M."/>
            <person name="Shimada Y."/>
            <person name="Taylor H.L."/>
            <person name="Tomo T."/>
            <person name="Tsuchiya T."/>
            <person name="Wang Z.T."/>
            <person name="Raymond J."/>
            <person name="Mimuro M."/>
            <person name="Blankenship R.E."/>
            <person name="Touchman J.W."/>
        </authorList>
    </citation>
    <scope>NUCLEOTIDE SEQUENCE [LARGE SCALE GENOMIC DNA]</scope>
    <source>
        <strain evidence="4">MBIC 11017</strain>
    </source>
</reference>
<dbReference type="OrthoDB" id="9796530at2"/>
<evidence type="ECO:0000256" key="1">
    <source>
        <dbReference type="SAM" id="MobiDB-lite"/>
    </source>
</evidence>
<dbReference type="Proteomes" id="UP000000268">
    <property type="component" value="Chromosome"/>
</dbReference>
<dbReference type="RefSeq" id="WP_012161655.1">
    <property type="nucleotide sequence ID" value="NC_009925.1"/>
</dbReference>
<dbReference type="Pfam" id="PF14240">
    <property type="entry name" value="YHYH"/>
    <property type="match status" value="1"/>
</dbReference>
<keyword evidence="4" id="KW-1185">Reference proteome</keyword>
<dbReference type="STRING" id="329726.AM1_1057"/>
<feature type="region of interest" description="Disordered" evidence="1">
    <location>
        <begin position="283"/>
        <end position="338"/>
    </location>
</feature>
<evidence type="ECO:0000259" key="2">
    <source>
        <dbReference type="Pfam" id="PF14240"/>
    </source>
</evidence>
<feature type="domain" description="YHYH" evidence="2">
    <location>
        <begin position="86"/>
        <end position="279"/>
    </location>
</feature>
<dbReference type="EMBL" id="CP000828">
    <property type="protein sequence ID" value="ABW26097.1"/>
    <property type="molecule type" value="Genomic_DNA"/>
</dbReference>
<accession>B0C1T1</accession>
<feature type="region of interest" description="Disordered" evidence="1">
    <location>
        <begin position="200"/>
        <end position="228"/>
    </location>
</feature>